<dbReference type="AlphaFoldDB" id="A0A821N243"/>
<accession>A0A821N243</accession>
<reference evidence="2" key="1">
    <citation type="submission" date="2021-02" db="EMBL/GenBank/DDBJ databases">
        <authorList>
            <person name="Steward A R."/>
        </authorList>
    </citation>
    <scope>NUCLEOTIDE SEQUENCE</scope>
</reference>
<keyword evidence="3" id="KW-1185">Reference proteome</keyword>
<evidence type="ECO:0000313" key="3">
    <source>
        <dbReference type="Proteomes" id="UP000663880"/>
    </source>
</evidence>
<organism evidence="2 3">
    <name type="scientific">Pieris macdunnoughi</name>
    <dbReference type="NCBI Taxonomy" id="345717"/>
    <lineage>
        <taxon>Eukaryota</taxon>
        <taxon>Metazoa</taxon>
        <taxon>Ecdysozoa</taxon>
        <taxon>Arthropoda</taxon>
        <taxon>Hexapoda</taxon>
        <taxon>Insecta</taxon>
        <taxon>Pterygota</taxon>
        <taxon>Neoptera</taxon>
        <taxon>Endopterygota</taxon>
        <taxon>Lepidoptera</taxon>
        <taxon>Glossata</taxon>
        <taxon>Ditrysia</taxon>
        <taxon>Papilionoidea</taxon>
        <taxon>Pieridae</taxon>
        <taxon>Pierinae</taxon>
        <taxon>Pieris</taxon>
    </lineage>
</organism>
<feature type="region of interest" description="Disordered" evidence="1">
    <location>
        <begin position="21"/>
        <end position="67"/>
    </location>
</feature>
<gene>
    <name evidence="2" type="ORF">PMACD_LOCUS2239</name>
</gene>
<proteinExistence type="predicted"/>
<sequence length="67" mass="7291">MRQCGRGHAAAAYRFRAFSRRPSSAALRRVAGERASPPDPGPRTSRAAPRSQPRLHAGKLERPLSAN</sequence>
<name>A0A821N243_9NEOP</name>
<evidence type="ECO:0000256" key="1">
    <source>
        <dbReference type="SAM" id="MobiDB-lite"/>
    </source>
</evidence>
<protein>
    <submittedName>
        <fullName evidence="2">Uncharacterized protein</fullName>
    </submittedName>
</protein>
<feature type="compositionally biased region" description="Basic and acidic residues" evidence="1">
    <location>
        <begin position="58"/>
        <end position="67"/>
    </location>
</feature>
<comment type="caution">
    <text evidence="2">The sequence shown here is derived from an EMBL/GenBank/DDBJ whole genome shotgun (WGS) entry which is preliminary data.</text>
</comment>
<dbReference type="Proteomes" id="UP000663880">
    <property type="component" value="Unassembled WGS sequence"/>
</dbReference>
<dbReference type="EMBL" id="CAJOBZ010000004">
    <property type="protein sequence ID" value="CAF4779064.1"/>
    <property type="molecule type" value="Genomic_DNA"/>
</dbReference>
<evidence type="ECO:0000313" key="2">
    <source>
        <dbReference type="EMBL" id="CAF4779064.1"/>
    </source>
</evidence>